<sequence>TAISQMFRGILSLICVMALCHRVVSFDSEVVEAATPSSQLASNSANSAAIELPKWSPSDVMVVKPYNILEASCPQGYILANKHCHKRVR</sequence>
<accession>A0AAD4KAN1</accession>
<evidence type="ECO:0000313" key="3">
    <source>
        <dbReference type="Proteomes" id="UP001200034"/>
    </source>
</evidence>
<dbReference type="AlphaFoldDB" id="A0AAD4KAN1"/>
<feature type="signal peptide" evidence="1">
    <location>
        <begin position="1"/>
        <end position="25"/>
    </location>
</feature>
<feature type="non-terminal residue" evidence="2">
    <location>
        <position position="1"/>
    </location>
</feature>
<dbReference type="EMBL" id="JAJJHW010000681">
    <property type="protein sequence ID" value="KAH8384611.1"/>
    <property type="molecule type" value="Genomic_DNA"/>
</dbReference>
<comment type="caution">
    <text evidence="2">The sequence shown here is derived from an EMBL/GenBank/DDBJ whole genome shotgun (WGS) entry which is preliminary data.</text>
</comment>
<keyword evidence="1" id="KW-0732">Signal</keyword>
<name>A0AAD4KAN1_9MUSC</name>
<evidence type="ECO:0000256" key="1">
    <source>
        <dbReference type="SAM" id="SignalP"/>
    </source>
</evidence>
<organism evidence="2 3">
    <name type="scientific">Drosophila rubida</name>
    <dbReference type="NCBI Taxonomy" id="30044"/>
    <lineage>
        <taxon>Eukaryota</taxon>
        <taxon>Metazoa</taxon>
        <taxon>Ecdysozoa</taxon>
        <taxon>Arthropoda</taxon>
        <taxon>Hexapoda</taxon>
        <taxon>Insecta</taxon>
        <taxon>Pterygota</taxon>
        <taxon>Neoptera</taxon>
        <taxon>Endopterygota</taxon>
        <taxon>Diptera</taxon>
        <taxon>Brachycera</taxon>
        <taxon>Muscomorpha</taxon>
        <taxon>Ephydroidea</taxon>
        <taxon>Drosophilidae</taxon>
        <taxon>Drosophila</taxon>
    </lineage>
</organism>
<feature type="chain" id="PRO_5041924681" evidence="1">
    <location>
        <begin position="26"/>
        <end position="89"/>
    </location>
</feature>
<evidence type="ECO:0000313" key="2">
    <source>
        <dbReference type="EMBL" id="KAH8384611.1"/>
    </source>
</evidence>
<feature type="non-terminal residue" evidence="2">
    <location>
        <position position="89"/>
    </location>
</feature>
<gene>
    <name evidence="2" type="ORF">KR093_002646</name>
</gene>
<dbReference type="Proteomes" id="UP001200034">
    <property type="component" value="Unassembled WGS sequence"/>
</dbReference>
<keyword evidence="3" id="KW-1185">Reference proteome</keyword>
<protein>
    <submittedName>
        <fullName evidence="2">Uncharacterized protein</fullName>
    </submittedName>
</protein>
<proteinExistence type="predicted"/>
<reference evidence="2" key="1">
    <citation type="journal article" date="2021" name="Mol. Ecol. Resour.">
        <title>Phylogenomic analyses of the genus Drosophila reveals genomic signals of climate adaptation.</title>
        <authorList>
            <person name="Li F."/>
            <person name="Rane R.V."/>
            <person name="Luria V."/>
            <person name="Xiong Z."/>
            <person name="Chen J."/>
            <person name="Li Z."/>
            <person name="Catullo R.A."/>
            <person name="Griffin P.C."/>
            <person name="Schiffer M."/>
            <person name="Pearce S."/>
            <person name="Lee S.F."/>
            <person name="McElroy K."/>
            <person name="Stocker A."/>
            <person name="Shirriffs J."/>
            <person name="Cockerell F."/>
            <person name="Coppin C."/>
            <person name="Sgro C.M."/>
            <person name="Karger A."/>
            <person name="Cain J.W."/>
            <person name="Weber J.A."/>
            <person name="Santpere G."/>
            <person name="Kirschner M.W."/>
            <person name="Hoffmann A.A."/>
            <person name="Oakeshott J.G."/>
            <person name="Zhang G."/>
        </authorList>
    </citation>
    <scope>NUCLEOTIDE SEQUENCE</scope>
    <source>
        <strain evidence="2">BGI-SZ-2011g</strain>
    </source>
</reference>